<feature type="transmembrane region" description="Helical" evidence="1">
    <location>
        <begin position="223"/>
        <end position="250"/>
    </location>
</feature>
<evidence type="ECO:0000313" key="2">
    <source>
        <dbReference type="EMBL" id="TWB46475.1"/>
    </source>
</evidence>
<reference evidence="2 3" key="1">
    <citation type="submission" date="2019-06" db="EMBL/GenBank/DDBJ databases">
        <title>Genomic Encyclopedia of Type Strains, Phase IV (KMG-V): Genome sequencing to study the core and pangenomes of soil and plant-associated prokaryotes.</title>
        <authorList>
            <person name="Whitman W."/>
        </authorList>
    </citation>
    <scope>NUCLEOTIDE SEQUENCE [LARGE SCALE GENOMIC DNA]</scope>
    <source>
        <strain evidence="2 3">BR 11140</strain>
    </source>
</reference>
<dbReference type="EMBL" id="VITT01000051">
    <property type="protein sequence ID" value="TWB46475.1"/>
    <property type="molecule type" value="Genomic_DNA"/>
</dbReference>
<gene>
    <name evidence="2" type="ORF">FBZ92_15110</name>
</gene>
<accession>A0A560HJ25</accession>
<comment type="caution">
    <text evidence="2">The sequence shown here is derived from an EMBL/GenBank/DDBJ whole genome shotgun (WGS) entry which is preliminary data.</text>
</comment>
<feature type="transmembrane region" description="Helical" evidence="1">
    <location>
        <begin position="123"/>
        <end position="143"/>
    </location>
</feature>
<feature type="transmembrane region" description="Helical" evidence="1">
    <location>
        <begin position="51"/>
        <end position="73"/>
    </location>
</feature>
<dbReference type="OrthoDB" id="648493at2"/>
<proteinExistence type="predicted"/>
<sequence length="259" mass="27955">METAITSGPVATADRHTFYVAMAAIFLAIAFGGFTPTYWRPVISGTFHRPAIVHIHGFVLFSWCLFYFAQTLLAARGRTPDHRSWGLAGIALFSVMICTILASQVAVLNLYAQLGYGDAAKRFAAVSLTALPLFIAVFVLAIVMVRRPEVHKRLMILLMALLMQPAIARVFVALLAPPPGPGAAAEGPPPPPFVAIPPGLVADLLLVVALVHDWRTRGRPHPVYAYGLPLAILNQVVMVPIAGSATWMTLMDGYTKLFG</sequence>
<dbReference type="Proteomes" id="UP000318050">
    <property type="component" value="Unassembled WGS sequence"/>
</dbReference>
<keyword evidence="1" id="KW-0472">Membrane</keyword>
<organism evidence="2 3">
    <name type="scientific">Nitrospirillum amazonense</name>
    <dbReference type="NCBI Taxonomy" id="28077"/>
    <lineage>
        <taxon>Bacteria</taxon>
        <taxon>Pseudomonadati</taxon>
        <taxon>Pseudomonadota</taxon>
        <taxon>Alphaproteobacteria</taxon>
        <taxon>Rhodospirillales</taxon>
        <taxon>Azospirillaceae</taxon>
        <taxon>Nitrospirillum</taxon>
    </lineage>
</organism>
<feature type="transmembrane region" description="Helical" evidence="1">
    <location>
        <begin position="85"/>
        <end position="111"/>
    </location>
</feature>
<evidence type="ECO:0000256" key="1">
    <source>
        <dbReference type="SAM" id="Phobius"/>
    </source>
</evidence>
<keyword evidence="1" id="KW-0812">Transmembrane</keyword>
<name>A0A560HJ25_9PROT</name>
<feature type="transmembrane region" description="Helical" evidence="1">
    <location>
        <begin position="155"/>
        <end position="174"/>
    </location>
</feature>
<protein>
    <submittedName>
        <fullName evidence="2">Uncharacterized protein</fullName>
    </submittedName>
</protein>
<feature type="transmembrane region" description="Helical" evidence="1">
    <location>
        <begin position="194"/>
        <end position="211"/>
    </location>
</feature>
<feature type="transmembrane region" description="Helical" evidence="1">
    <location>
        <begin position="18"/>
        <end position="39"/>
    </location>
</feature>
<evidence type="ECO:0000313" key="3">
    <source>
        <dbReference type="Proteomes" id="UP000318050"/>
    </source>
</evidence>
<keyword evidence="1" id="KW-1133">Transmembrane helix</keyword>
<dbReference type="AlphaFoldDB" id="A0A560HJ25"/>